<dbReference type="EMBL" id="RKHR01000005">
    <property type="protein sequence ID" value="ROS00133.1"/>
    <property type="molecule type" value="Genomic_DNA"/>
</dbReference>
<dbReference type="InterPro" id="IPR029132">
    <property type="entry name" value="CBAH/NAAA_C"/>
</dbReference>
<dbReference type="RefSeq" id="WP_123713116.1">
    <property type="nucleotide sequence ID" value="NZ_RKHR01000005.1"/>
</dbReference>
<evidence type="ECO:0000313" key="6">
    <source>
        <dbReference type="Proteomes" id="UP000275394"/>
    </source>
</evidence>
<sequence length="363" mass="39493">MSKTFWAKSIAVVFLLQSMMPAAMACTGIVLHAKDGTTVPARTMEFGFDIKSNIAVVPANTAIDTLTSNEDKKGFSYNNKYGFAGATALGKPIIVDGMNEKGLYFGAFYFNHLAVYEELTEANQSKAISSEELGNWLLGNFATVEEVKTALSSVHVVGTYIDAIKSFAPLHYAVTDASGKSIVIEYTASGLRIFDNTVNVVANNPTYDWHLTNLNNYIGLMSDNRETITVGTQKLKPFGEGTGLVGLPGDHSSPSRFVRAVAFANTVLPTKGAADTVFTAFHLLNTFDIPKGSIREQGADGVFTDYTVWTSVADTKNVVYYYKTYITQSVEKIDIKKALEGLTKPKIIVMESGFEVKDRSKGL</sequence>
<comment type="caution">
    <text evidence="5">The sequence shown here is derived from an EMBL/GenBank/DDBJ whole genome shotgun (WGS) entry which is preliminary data.</text>
</comment>
<dbReference type="AlphaFoldDB" id="A0A3N2DK01"/>
<dbReference type="Gene3D" id="3.60.60.10">
    <property type="entry name" value="Penicillin V Acylase, Chain A"/>
    <property type="match status" value="1"/>
</dbReference>
<feature type="signal peptide" evidence="3">
    <location>
        <begin position="1"/>
        <end position="25"/>
    </location>
</feature>
<feature type="chain" id="PRO_5018036812" evidence="3">
    <location>
        <begin position="26"/>
        <end position="363"/>
    </location>
</feature>
<keyword evidence="3" id="KW-0732">Signal</keyword>
<dbReference type="InterPro" id="IPR052193">
    <property type="entry name" value="Peptidase_C59"/>
</dbReference>
<feature type="domain" description="Choloylglycine hydrolase/NAAA C-terminal" evidence="4">
    <location>
        <begin position="26"/>
        <end position="337"/>
    </location>
</feature>
<gene>
    <name evidence="5" type="ORF">EDC56_2769</name>
</gene>
<dbReference type="Pfam" id="PF02275">
    <property type="entry name" value="CBAH"/>
    <property type="match status" value="1"/>
</dbReference>
<dbReference type="PROSITE" id="PS51257">
    <property type="entry name" value="PROKAR_LIPOPROTEIN"/>
    <property type="match status" value="1"/>
</dbReference>
<evidence type="ECO:0000256" key="2">
    <source>
        <dbReference type="ARBA" id="ARBA00022801"/>
    </source>
</evidence>
<dbReference type="PANTHER" id="PTHR35527:SF2">
    <property type="entry name" value="HYDROLASE"/>
    <property type="match status" value="1"/>
</dbReference>
<evidence type="ECO:0000256" key="1">
    <source>
        <dbReference type="ARBA" id="ARBA00006625"/>
    </source>
</evidence>
<keyword evidence="2 5" id="KW-0378">Hydrolase</keyword>
<keyword evidence="6" id="KW-1185">Reference proteome</keyword>
<dbReference type="SUPFAM" id="SSF56235">
    <property type="entry name" value="N-terminal nucleophile aminohydrolases (Ntn hydrolases)"/>
    <property type="match status" value="1"/>
</dbReference>
<protein>
    <submittedName>
        <fullName evidence="5">Choloylglycine hydrolase</fullName>
    </submittedName>
</protein>
<comment type="similarity">
    <text evidence="1">Belongs to the peptidase C59 family.</text>
</comment>
<evidence type="ECO:0000259" key="4">
    <source>
        <dbReference type="Pfam" id="PF02275"/>
    </source>
</evidence>
<reference evidence="5 6" key="1">
    <citation type="submission" date="2018-11" db="EMBL/GenBank/DDBJ databases">
        <title>Genomic Encyclopedia of Type Strains, Phase IV (KMG-IV): sequencing the most valuable type-strain genomes for metagenomic binning, comparative biology and taxonomic classification.</title>
        <authorList>
            <person name="Goeker M."/>
        </authorList>
    </citation>
    <scope>NUCLEOTIDE SEQUENCE [LARGE SCALE GENOMIC DNA]</scope>
    <source>
        <strain evidence="5 6">DSM 100316</strain>
    </source>
</reference>
<dbReference type="PANTHER" id="PTHR35527">
    <property type="entry name" value="CHOLOYLGLYCINE HYDROLASE"/>
    <property type="match status" value="1"/>
</dbReference>
<accession>A0A3N2DK01</accession>
<dbReference type="OrthoDB" id="9794717at2"/>
<organism evidence="5 6">
    <name type="scientific">Sinobacterium caligoides</name>
    <dbReference type="NCBI Taxonomy" id="933926"/>
    <lineage>
        <taxon>Bacteria</taxon>
        <taxon>Pseudomonadati</taxon>
        <taxon>Pseudomonadota</taxon>
        <taxon>Gammaproteobacteria</taxon>
        <taxon>Cellvibrionales</taxon>
        <taxon>Spongiibacteraceae</taxon>
        <taxon>Sinobacterium</taxon>
    </lineage>
</organism>
<proteinExistence type="inferred from homology"/>
<evidence type="ECO:0000313" key="5">
    <source>
        <dbReference type="EMBL" id="ROS00133.1"/>
    </source>
</evidence>
<name>A0A3N2DK01_9GAMM</name>
<dbReference type="CDD" id="cd00542">
    <property type="entry name" value="Ntn_PVA"/>
    <property type="match status" value="1"/>
</dbReference>
<dbReference type="GO" id="GO:0016787">
    <property type="term" value="F:hydrolase activity"/>
    <property type="evidence" value="ECO:0007669"/>
    <property type="project" value="UniProtKB-KW"/>
</dbReference>
<dbReference type="Proteomes" id="UP000275394">
    <property type="component" value="Unassembled WGS sequence"/>
</dbReference>
<dbReference type="InterPro" id="IPR029055">
    <property type="entry name" value="Ntn_hydrolases_N"/>
</dbReference>
<evidence type="ECO:0000256" key="3">
    <source>
        <dbReference type="SAM" id="SignalP"/>
    </source>
</evidence>